<reference evidence="11" key="2">
    <citation type="submission" date="2025-08" db="UniProtKB">
        <authorList>
            <consortium name="Ensembl"/>
        </authorList>
    </citation>
    <scope>IDENTIFICATION</scope>
</reference>
<gene>
    <name evidence="11" type="primary">IL13RA2</name>
</gene>
<proteinExistence type="predicted"/>
<dbReference type="GeneID" id="108410990"/>
<evidence type="ECO:0000259" key="10">
    <source>
        <dbReference type="PROSITE" id="PS50853"/>
    </source>
</evidence>
<feature type="chain" id="PRO_5017266481" description="Fibronectin type-III domain-containing protein" evidence="9">
    <location>
        <begin position="30"/>
        <end position="409"/>
    </location>
</feature>
<dbReference type="PANTHER" id="PTHR23037">
    <property type="entry name" value="CYTOKINE RECEPTOR"/>
    <property type="match status" value="1"/>
</dbReference>
<protein>
    <recommendedName>
        <fullName evidence="10">Fibronectin type-III domain-containing protein</fullName>
    </recommendedName>
</protein>
<dbReference type="PROSITE" id="PS50853">
    <property type="entry name" value="FN3"/>
    <property type="match status" value="1"/>
</dbReference>
<evidence type="ECO:0000313" key="11">
    <source>
        <dbReference type="Ensembl" id="ENSPNAP00000017930.1"/>
    </source>
</evidence>
<reference evidence="11" key="3">
    <citation type="submission" date="2025-09" db="UniProtKB">
        <authorList>
            <consortium name="Ensembl"/>
        </authorList>
    </citation>
    <scope>IDENTIFICATION</scope>
</reference>
<evidence type="ECO:0000256" key="2">
    <source>
        <dbReference type="ARBA" id="ARBA00022692"/>
    </source>
</evidence>
<evidence type="ECO:0000256" key="5">
    <source>
        <dbReference type="ARBA" id="ARBA00023136"/>
    </source>
</evidence>
<feature type="signal peptide" evidence="9">
    <location>
        <begin position="1"/>
        <end position="29"/>
    </location>
</feature>
<name>A0A3B4D308_PYGNA</name>
<dbReference type="CTD" id="3598"/>
<comment type="subcellular location">
    <subcellularLocation>
        <location evidence="1">Membrane</location>
        <topology evidence="1">Single-pass type I membrane protein</topology>
    </subcellularLocation>
</comment>
<dbReference type="InterPro" id="IPR015321">
    <property type="entry name" value="TypeI_recpt_CBD"/>
</dbReference>
<evidence type="ECO:0000256" key="7">
    <source>
        <dbReference type="ARBA" id="ARBA00023180"/>
    </source>
</evidence>
<reference evidence="11 12" key="1">
    <citation type="submission" date="2020-10" db="EMBL/GenBank/DDBJ databases">
        <title>Pygocentrus nattereri (red-bellied piranha) genome, fPygNat1, primary haplotype.</title>
        <authorList>
            <person name="Myers G."/>
            <person name="Meyer A."/>
            <person name="Karagic N."/>
            <person name="Pippel M."/>
            <person name="Winkler S."/>
            <person name="Tracey A."/>
            <person name="Wood J."/>
            <person name="Formenti G."/>
            <person name="Howe K."/>
            <person name="Fedrigo O."/>
            <person name="Jarvis E.D."/>
        </authorList>
    </citation>
    <scope>NUCLEOTIDE SEQUENCE [LARGE SCALE GENOMIC DNA]</scope>
</reference>
<evidence type="ECO:0000256" key="6">
    <source>
        <dbReference type="ARBA" id="ARBA00023170"/>
    </source>
</evidence>
<keyword evidence="7" id="KW-0325">Glycoprotein</keyword>
<dbReference type="GO" id="GO:0004896">
    <property type="term" value="F:cytokine receptor activity"/>
    <property type="evidence" value="ECO:0007669"/>
    <property type="project" value="TreeGrafter"/>
</dbReference>
<evidence type="ECO:0000256" key="4">
    <source>
        <dbReference type="ARBA" id="ARBA00022989"/>
    </source>
</evidence>
<dbReference type="OrthoDB" id="9826641at2759"/>
<dbReference type="InterPro" id="IPR013783">
    <property type="entry name" value="Ig-like_fold"/>
</dbReference>
<dbReference type="InterPro" id="IPR036116">
    <property type="entry name" value="FN3_sf"/>
</dbReference>
<accession>A0A3B4D308</accession>
<dbReference type="GO" id="GO:0009897">
    <property type="term" value="C:external side of plasma membrane"/>
    <property type="evidence" value="ECO:0007669"/>
    <property type="project" value="TreeGrafter"/>
</dbReference>
<feature type="transmembrane region" description="Helical" evidence="8">
    <location>
        <begin position="355"/>
        <end position="378"/>
    </location>
</feature>
<dbReference type="InterPro" id="IPR003961">
    <property type="entry name" value="FN3_dom"/>
</dbReference>
<dbReference type="PANTHER" id="PTHR23037:SF45">
    <property type="entry name" value="INTERLEUKIN 13 RECEPTOR SUBUNIT ALPHA 2"/>
    <property type="match status" value="1"/>
</dbReference>
<dbReference type="OMA" id="GPIPSQC"/>
<dbReference type="Proteomes" id="UP001501920">
    <property type="component" value="Chromosome 23"/>
</dbReference>
<keyword evidence="5 8" id="KW-0472">Membrane</keyword>
<dbReference type="STRING" id="42514.ENSPNAP00000017930"/>
<keyword evidence="6" id="KW-0675">Receptor</keyword>
<keyword evidence="2 8" id="KW-0812">Transmembrane</keyword>
<dbReference type="Pfam" id="PF09240">
    <property type="entry name" value="IL6Ra-bind"/>
    <property type="match status" value="1"/>
</dbReference>
<dbReference type="GeneTree" id="ENSGT00940000159971"/>
<organism evidence="11 12">
    <name type="scientific">Pygocentrus nattereri</name>
    <name type="common">Red-bellied piranha</name>
    <dbReference type="NCBI Taxonomy" id="42514"/>
    <lineage>
        <taxon>Eukaryota</taxon>
        <taxon>Metazoa</taxon>
        <taxon>Chordata</taxon>
        <taxon>Craniata</taxon>
        <taxon>Vertebrata</taxon>
        <taxon>Euteleostomi</taxon>
        <taxon>Actinopterygii</taxon>
        <taxon>Neopterygii</taxon>
        <taxon>Teleostei</taxon>
        <taxon>Ostariophysi</taxon>
        <taxon>Characiformes</taxon>
        <taxon>Characoidei</taxon>
        <taxon>Pygocentrus</taxon>
    </lineage>
</organism>
<dbReference type="Ensembl" id="ENSPNAT00000026976.2">
    <property type="protein sequence ID" value="ENSPNAP00000017930.1"/>
    <property type="gene ID" value="ENSPNAG00000024261.2"/>
</dbReference>
<dbReference type="RefSeq" id="XP_017537830.1">
    <property type="nucleotide sequence ID" value="XM_017682341.2"/>
</dbReference>
<dbReference type="Gene3D" id="2.60.40.10">
    <property type="entry name" value="Immunoglobulins"/>
    <property type="match status" value="3"/>
</dbReference>
<evidence type="ECO:0000313" key="12">
    <source>
        <dbReference type="Proteomes" id="UP001501920"/>
    </source>
</evidence>
<keyword evidence="12" id="KW-1185">Reference proteome</keyword>
<evidence type="ECO:0000256" key="3">
    <source>
        <dbReference type="ARBA" id="ARBA00022729"/>
    </source>
</evidence>
<dbReference type="AlphaFoldDB" id="A0A3B4D308"/>
<evidence type="ECO:0000256" key="9">
    <source>
        <dbReference type="SAM" id="SignalP"/>
    </source>
</evidence>
<feature type="domain" description="Fibronectin type-III" evidence="10">
    <location>
        <begin position="242"/>
        <end position="342"/>
    </location>
</feature>
<keyword evidence="3 9" id="KW-0732">Signal</keyword>
<keyword evidence="4 8" id="KW-1133">Transmembrane helix</keyword>
<sequence>MEDRMTTSGTLLWMCLVLFVLLTRHTSHSIDVANLSVDPPANIRIIDPGHLGHLKIEWNIPSSLQNLTDCTVRYQLRFYSTYAERWRSVRTVRLSYEAQFDLEKPIQLRMLTLVKGACTNDTEVLGEEVELVHIPEHTGVAGSRIRDFHCVYLNKEYMDCMWKAGSVNPPGSKHYLYYWHRDMPETAECPEYIPPSEFGIGCRFPKQSLLEFSEFNICVNGSSTEGALMPAYFSLEVQNKVKPARVSDLQLLVENELVQVQWSPPAGKVPEQCLEYNLEGTTESTDGSKWQWTNVTEDTTIDFLWNGGSQTTCFRVRSKVNDYCADEGFWSDWSDPVCFPEITVEGRNYEPWNDLALTSILIIIIVAVLIFCLMLLMLSKMCVNRKEQKQAFTLYQEKVHKAFLSPVFH</sequence>
<evidence type="ECO:0000256" key="8">
    <source>
        <dbReference type="SAM" id="Phobius"/>
    </source>
</evidence>
<dbReference type="SUPFAM" id="SSF49265">
    <property type="entry name" value="Fibronectin type III"/>
    <property type="match status" value="2"/>
</dbReference>
<evidence type="ECO:0000256" key="1">
    <source>
        <dbReference type="ARBA" id="ARBA00004479"/>
    </source>
</evidence>